<accession>A0ACC1N5Q9</accession>
<evidence type="ECO:0000313" key="1">
    <source>
        <dbReference type="EMBL" id="KAJ2974191.1"/>
    </source>
</evidence>
<comment type="caution">
    <text evidence="1">The sequence shown here is derived from an EMBL/GenBank/DDBJ whole genome shotgun (WGS) entry which is preliminary data.</text>
</comment>
<sequence>MKYPVLRFLASIAVVSTVSALAFTPENQHHIGSDDILDHKPPNYDTSAFKCNQQRPLDPGFDGLLSSFDLFSSEVALEIMVERHQSLVRIPSVCYDDLGEFGEDERWEPFYNVSQVLQDTYPNVYKYAKVETVNKFGLVYTITGYDESLAPVLLTAHQDVVPVEEATIDRWEHPPFSAFYNETDGYLWGRGASDDKARVTALMSAMEALLDQEAYQPRRTVIFAFGFDEECSGPRGAAHIAEHLEQEYGEGGIAVILDEGGAGLQPLGDALYALPAVYEKGYLDVWFDLDVVGGHSSVPTPNTAIGIMSEIVVALESNPFEPRIDRNSPVHKALICLARYSPDVLPELTDLIDDHDLEGAADFLARLSRDTQYFIQTSQSVNWIVGGQKINALPEFVTLGVNHRYAPQDSIGSIQYRIVKLVEDIVEKYGLDLKAFEGDKDYERYFAAKGITSQGRDVDPSWVPVYDGTLTLEGRKRSYITPQSPTSGPIWDVFAGTVRHTFRHEAETVVVAPGAMTGNTDSRHYLRLSDHIYRWSPGSLASFGNIHTINERLLMTEQLNMAKFYYDFMRNFDQADV</sequence>
<keyword evidence="2" id="KW-1185">Reference proteome</keyword>
<organism evidence="1 2">
    <name type="scientific">Xylaria curta</name>
    <dbReference type="NCBI Taxonomy" id="42375"/>
    <lineage>
        <taxon>Eukaryota</taxon>
        <taxon>Fungi</taxon>
        <taxon>Dikarya</taxon>
        <taxon>Ascomycota</taxon>
        <taxon>Pezizomycotina</taxon>
        <taxon>Sordariomycetes</taxon>
        <taxon>Xylariomycetidae</taxon>
        <taxon>Xylariales</taxon>
        <taxon>Xylariaceae</taxon>
        <taxon>Xylaria</taxon>
    </lineage>
</organism>
<dbReference type="EMBL" id="JAPDGR010002793">
    <property type="protein sequence ID" value="KAJ2974191.1"/>
    <property type="molecule type" value="Genomic_DNA"/>
</dbReference>
<protein>
    <submittedName>
        <fullName evidence="1">Uncharacterized protein</fullName>
    </submittedName>
</protein>
<name>A0ACC1N5Q9_9PEZI</name>
<gene>
    <name evidence="1" type="ORF">NUW58_g8736</name>
</gene>
<reference evidence="1" key="1">
    <citation type="submission" date="2022-10" db="EMBL/GenBank/DDBJ databases">
        <title>Genome Sequence of Xylaria curta.</title>
        <authorList>
            <person name="Buettner E."/>
        </authorList>
    </citation>
    <scope>NUCLEOTIDE SEQUENCE</scope>
    <source>
        <strain evidence="1">Babe10</strain>
    </source>
</reference>
<proteinExistence type="predicted"/>
<evidence type="ECO:0000313" key="2">
    <source>
        <dbReference type="Proteomes" id="UP001143856"/>
    </source>
</evidence>
<dbReference type="Proteomes" id="UP001143856">
    <property type="component" value="Unassembled WGS sequence"/>
</dbReference>